<dbReference type="Proteomes" id="UP000813444">
    <property type="component" value="Unassembled WGS sequence"/>
</dbReference>
<comment type="caution">
    <text evidence="1">The sequence shown here is derived from an EMBL/GenBank/DDBJ whole genome shotgun (WGS) entry which is preliminary data.</text>
</comment>
<proteinExistence type="predicted"/>
<keyword evidence="2" id="KW-1185">Reference proteome</keyword>
<dbReference type="EMBL" id="JAGPNK010000001">
    <property type="protein sequence ID" value="KAH7328538.1"/>
    <property type="molecule type" value="Genomic_DNA"/>
</dbReference>
<dbReference type="AlphaFoldDB" id="A0A8K0T1J8"/>
<sequence length="257" mass="28453">MLLGTRPLQLDGPLQYPSTLSFCPGPSKEKKPYRSLFSLSLLLSSYSFFQPHPARITIFAAAERSQRGVTAFSSIVELRCASVIPLLFSLSGWDRVCRVRVSRLISSPRPPGFGKSMHHASIFSVDLLLVLFYASHVCLPDFCVFPLLFFRFMLLLQRNVLPVLPFASLPPLLCLSSDRLVRPKPACCASSRPLAHVLRGAHLCLGPHQQHHHHPLPHYHRPVICVCASFLEPVLESVQSTASPLALFAGRASLPCP</sequence>
<reference evidence="1" key="1">
    <citation type="journal article" date="2021" name="Nat. Commun.">
        <title>Genetic determinants of endophytism in the Arabidopsis root mycobiome.</title>
        <authorList>
            <person name="Mesny F."/>
            <person name="Miyauchi S."/>
            <person name="Thiergart T."/>
            <person name="Pickel B."/>
            <person name="Atanasova L."/>
            <person name="Karlsson M."/>
            <person name="Huettel B."/>
            <person name="Barry K.W."/>
            <person name="Haridas S."/>
            <person name="Chen C."/>
            <person name="Bauer D."/>
            <person name="Andreopoulos W."/>
            <person name="Pangilinan J."/>
            <person name="LaButti K."/>
            <person name="Riley R."/>
            <person name="Lipzen A."/>
            <person name="Clum A."/>
            <person name="Drula E."/>
            <person name="Henrissat B."/>
            <person name="Kohler A."/>
            <person name="Grigoriev I.V."/>
            <person name="Martin F.M."/>
            <person name="Hacquard S."/>
        </authorList>
    </citation>
    <scope>NUCLEOTIDE SEQUENCE</scope>
    <source>
        <strain evidence="1">MPI-CAGE-CH-0235</strain>
    </source>
</reference>
<organism evidence="1 2">
    <name type="scientific">Stachybotrys elegans</name>
    <dbReference type="NCBI Taxonomy" id="80388"/>
    <lineage>
        <taxon>Eukaryota</taxon>
        <taxon>Fungi</taxon>
        <taxon>Dikarya</taxon>
        <taxon>Ascomycota</taxon>
        <taxon>Pezizomycotina</taxon>
        <taxon>Sordariomycetes</taxon>
        <taxon>Hypocreomycetidae</taxon>
        <taxon>Hypocreales</taxon>
        <taxon>Stachybotryaceae</taxon>
        <taxon>Stachybotrys</taxon>
    </lineage>
</organism>
<protein>
    <submittedName>
        <fullName evidence="1">Uncharacterized protein</fullName>
    </submittedName>
</protein>
<accession>A0A8K0T1J8</accession>
<evidence type="ECO:0000313" key="1">
    <source>
        <dbReference type="EMBL" id="KAH7328538.1"/>
    </source>
</evidence>
<gene>
    <name evidence="1" type="ORF">B0I35DRAFT_20667</name>
</gene>
<evidence type="ECO:0000313" key="2">
    <source>
        <dbReference type="Proteomes" id="UP000813444"/>
    </source>
</evidence>
<name>A0A8K0T1J8_9HYPO</name>